<protein>
    <submittedName>
        <fullName evidence="2">Uncharacterized protein</fullName>
    </submittedName>
</protein>
<dbReference type="RefSeq" id="WP_194136247.1">
    <property type="nucleotide sequence ID" value="NZ_JADFFK010000015.1"/>
</dbReference>
<gene>
    <name evidence="2" type="ORF">IQ782_19035</name>
</gene>
<evidence type="ECO:0000313" key="2">
    <source>
        <dbReference type="EMBL" id="MBE9638954.1"/>
    </source>
</evidence>
<feature type="signal peptide" evidence="1">
    <location>
        <begin position="1"/>
        <end position="24"/>
    </location>
</feature>
<evidence type="ECO:0000256" key="1">
    <source>
        <dbReference type="SAM" id="SignalP"/>
    </source>
</evidence>
<sequence>MSGWTRGAVMAGLALVAGAGAVQAADLAWRFEWQGNGGYAMRGAIAIDATLAERDYVFAEDVECFVVEGFLEDAPIGRWALGMRTEDTSWSLTFRPKQNAFEVFGPQSPMPQAWNMNGFGNDCGREGFGFNIGNAAQDLCLNGQLVTASQVTPSRPFPATRDDAVSFPADACLAPALLGKAETGMQPEAVMPASYIPVTRPAEAAAER</sequence>
<comment type="caution">
    <text evidence="2">The sequence shown here is derived from an EMBL/GenBank/DDBJ whole genome shotgun (WGS) entry which is preliminary data.</text>
</comment>
<name>A0ABR9X607_9RHOB</name>
<dbReference type="Proteomes" id="UP000607796">
    <property type="component" value="Unassembled WGS sequence"/>
</dbReference>
<dbReference type="EMBL" id="JADFFK010000015">
    <property type="protein sequence ID" value="MBE9638954.1"/>
    <property type="molecule type" value="Genomic_DNA"/>
</dbReference>
<keyword evidence="3" id="KW-1185">Reference proteome</keyword>
<evidence type="ECO:0000313" key="3">
    <source>
        <dbReference type="Proteomes" id="UP000607796"/>
    </source>
</evidence>
<accession>A0ABR9X607</accession>
<reference evidence="2 3" key="1">
    <citation type="journal article" date="2021" name="Int. J. Syst. Evol. Microbiol.">
        <title>Salipiger mangrovisoli sp. nov., isolated from mangrove soil and the proposal for the reclassification of Paraphaeobacter pallidus as Salipiger pallidus comb. nov.</title>
        <authorList>
            <person name="Du J."/>
            <person name="Liu Y."/>
            <person name="Pei T."/>
            <person name="Deng M.R."/>
            <person name="Zhu H."/>
        </authorList>
    </citation>
    <scope>NUCLEOTIDE SEQUENCE [LARGE SCALE GENOMIC DNA]</scope>
    <source>
        <strain evidence="2 3">6D45A</strain>
    </source>
</reference>
<keyword evidence="1" id="KW-0732">Signal</keyword>
<proteinExistence type="predicted"/>
<feature type="chain" id="PRO_5046776448" evidence="1">
    <location>
        <begin position="25"/>
        <end position="208"/>
    </location>
</feature>
<organism evidence="2 3">
    <name type="scientific">Salipiger mangrovisoli</name>
    <dbReference type="NCBI Taxonomy" id="2865933"/>
    <lineage>
        <taxon>Bacteria</taxon>
        <taxon>Pseudomonadati</taxon>
        <taxon>Pseudomonadota</taxon>
        <taxon>Alphaproteobacteria</taxon>
        <taxon>Rhodobacterales</taxon>
        <taxon>Roseobacteraceae</taxon>
        <taxon>Salipiger</taxon>
    </lineage>
</organism>